<dbReference type="InterPro" id="IPR029034">
    <property type="entry name" value="Cystine-knot_cytokine"/>
</dbReference>
<comment type="subcellular location">
    <subcellularLocation>
        <location evidence="1">Secreted</location>
    </subcellularLocation>
</comment>
<dbReference type="GO" id="GO:0005615">
    <property type="term" value="C:extracellular space"/>
    <property type="evidence" value="ECO:0007669"/>
    <property type="project" value="TreeGrafter"/>
</dbReference>
<accession>A0A9P0GAB1</accession>
<evidence type="ECO:0000256" key="4">
    <source>
        <dbReference type="ARBA" id="ARBA00023157"/>
    </source>
</evidence>
<comment type="similarity">
    <text evidence="2">Belongs to the glycoprotein hormones subunit beta family.</text>
</comment>
<dbReference type="PANTHER" id="PTHR11515:SF13">
    <property type="entry name" value="GLYCOPROTEIN HORMONE BETA 5, ISOFORM A"/>
    <property type="match status" value="1"/>
</dbReference>
<dbReference type="OrthoDB" id="10006958at2759"/>
<dbReference type="InterPro" id="IPR001545">
    <property type="entry name" value="Gonadotropin_bsu"/>
</dbReference>
<name>A0A9P0GAB1_9CUCU</name>
<evidence type="ECO:0000313" key="7">
    <source>
        <dbReference type="EMBL" id="CAH1102635.1"/>
    </source>
</evidence>
<feature type="domain" description="Glycoprotein hormone subunit beta" evidence="6">
    <location>
        <begin position="39"/>
        <end position="146"/>
    </location>
</feature>
<keyword evidence="3" id="KW-0964">Secreted</keyword>
<protein>
    <recommendedName>
        <fullName evidence="6">Glycoprotein hormone subunit beta domain-containing protein</fullName>
    </recommendedName>
</protein>
<dbReference type="CDD" id="cd00069">
    <property type="entry name" value="GHB_like"/>
    <property type="match status" value="1"/>
</dbReference>
<dbReference type="GO" id="GO:0007186">
    <property type="term" value="P:G protein-coupled receptor signaling pathway"/>
    <property type="evidence" value="ECO:0007669"/>
    <property type="project" value="TreeGrafter"/>
</dbReference>
<dbReference type="Pfam" id="PF00007">
    <property type="entry name" value="Cys_knot"/>
    <property type="match status" value="1"/>
</dbReference>
<keyword evidence="5" id="KW-0732">Signal</keyword>
<dbReference type="Proteomes" id="UP001153636">
    <property type="component" value="Chromosome 13"/>
</dbReference>
<keyword evidence="8" id="KW-1185">Reference proteome</keyword>
<evidence type="ECO:0000259" key="6">
    <source>
        <dbReference type="Pfam" id="PF00007"/>
    </source>
</evidence>
<gene>
    <name evidence="7" type="ORF">PSYICH_LOCUS3707</name>
</gene>
<evidence type="ECO:0000313" key="8">
    <source>
        <dbReference type="Proteomes" id="UP001153636"/>
    </source>
</evidence>
<dbReference type="PANTHER" id="PTHR11515">
    <property type="entry name" value="GLYCOPROTEIN HORMONE BETA CHAIN"/>
    <property type="match status" value="1"/>
</dbReference>
<sequence length="156" mass="17964">MLRIVVWLTLTLTCARAVTEIHAELEPEGAIGDDKFTLNCHKKSYTYLVTQTDENGKQCRDTISVSACWGRCDSNEISDWRFPYKKSNHPVCVHHGRTKMFVNLRYCEEGVKEGTDYYEYLDATECKCQVCSSTDTSCEGLRYRPQRSHPYNLGFV</sequence>
<feature type="signal peptide" evidence="5">
    <location>
        <begin position="1"/>
        <end position="17"/>
    </location>
</feature>
<dbReference type="GO" id="GO:0005179">
    <property type="term" value="F:hormone activity"/>
    <property type="evidence" value="ECO:0007669"/>
    <property type="project" value="InterPro"/>
</dbReference>
<dbReference type="GO" id="GO:0005737">
    <property type="term" value="C:cytoplasm"/>
    <property type="evidence" value="ECO:0007669"/>
    <property type="project" value="TreeGrafter"/>
</dbReference>
<dbReference type="EMBL" id="OV651825">
    <property type="protein sequence ID" value="CAH1102635.1"/>
    <property type="molecule type" value="Genomic_DNA"/>
</dbReference>
<evidence type="ECO:0000256" key="5">
    <source>
        <dbReference type="SAM" id="SignalP"/>
    </source>
</evidence>
<dbReference type="SUPFAM" id="SSF57501">
    <property type="entry name" value="Cystine-knot cytokines"/>
    <property type="match status" value="1"/>
</dbReference>
<keyword evidence="4" id="KW-1015">Disulfide bond</keyword>
<evidence type="ECO:0000256" key="1">
    <source>
        <dbReference type="ARBA" id="ARBA00004613"/>
    </source>
</evidence>
<evidence type="ECO:0000256" key="3">
    <source>
        <dbReference type="ARBA" id="ARBA00022525"/>
    </source>
</evidence>
<organism evidence="7 8">
    <name type="scientific">Psylliodes chrysocephalus</name>
    <dbReference type="NCBI Taxonomy" id="3402493"/>
    <lineage>
        <taxon>Eukaryota</taxon>
        <taxon>Metazoa</taxon>
        <taxon>Ecdysozoa</taxon>
        <taxon>Arthropoda</taxon>
        <taxon>Hexapoda</taxon>
        <taxon>Insecta</taxon>
        <taxon>Pterygota</taxon>
        <taxon>Neoptera</taxon>
        <taxon>Endopterygota</taxon>
        <taxon>Coleoptera</taxon>
        <taxon>Polyphaga</taxon>
        <taxon>Cucujiformia</taxon>
        <taxon>Chrysomeloidea</taxon>
        <taxon>Chrysomelidae</taxon>
        <taxon>Galerucinae</taxon>
        <taxon>Alticini</taxon>
        <taxon>Psylliodes</taxon>
    </lineage>
</organism>
<dbReference type="AlphaFoldDB" id="A0A9P0GAB1"/>
<dbReference type="InterPro" id="IPR006208">
    <property type="entry name" value="Glyco_hormone_CN"/>
</dbReference>
<evidence type="ECO:0000256" key="2">
    <source>
        <dbReference type="ARBA" id="ARBA00006552"/>
    </source>
</evidence>
<feature type="chain" id="PRO_5040112942" description="Glycoprotein hormone subunit beta domain-containing protein" evidence="5">
    <location>
        <begin position="18"/>
        <end position="156"/>
    </location>
</feature>
<dbReference type="Gene3D" id="2.10.90.10">
    <property type="entry name" value="Cystine-knot cytokines"/>
    <property type="match status" value="1"/>
</dbReference>
<reference evidence="7" key="1">
    <citation type="submission" date="2022-01" db="EMBL/GenBank/DDBJ databases">
        <authorList>
            <person name="King R."/>
        </authorList>
    </citation>
    <scope>NUCLEOTIDE SEQUENCE</scope>
</reference>
<proteinExistence type="inferred from homology"/>